<name>A0A6P9ADX3_THRPL</name>
<keyword evidence="4" id="KW-1185">Reference proteome</keyword>
<dbReference type="SUPFAM" id="SSF53474">
    <property type="entry name" value="alpha/beta-Hydrolases"/>
    <property type="match status" value="1"/>
</dbReference>
<dbReference type="Proteomes" id="UP000515158">
    <property type="component" value="Unplaced"/>
</dbReference>
<dbReference type="PRINTS" id="PR00111">
    <property type="entry name" value="ABHYDROLASE"/>
</dbReference>
<dbReference type="InterPro" id="IPR029058">
    <property type="entry name" value="AB_hydrolase_fold"/>
</dbReference>
<evidence type="ECO:0000313" key="5">
    <source>
        <dbReference type="RefSeq" id="XP_034253971.1"/>
    </source>
</evidence>
<accession>A0A6P9ADX3</accession>
<proteinExistence type="inferred from homology"/>
<dbReference type="InterPro" id="IPR000639">
    <property type="entry name" value="Epox_hydrolase-like"/>
</dbReference>
<feature type="domain" description="AB hydrolase-1" evidence="3">
    <location>
        <begin position="98"/>
        <end position="341"/>
    </location>
</feature>
<dbReference type="KEGG" id="tpal:117652886"/>
<dbReference type="GO" id="GO:0004301">
    <property type="term" value="F:epoxide hydrolase activity"/>
    <property type="evidence" value="ECO:0007669"/>
    <property type="project" value="UniProtKB-ARBA"/>
</dbReference>
<dbReference type="PRINTS" id="PR00412">
    <property type="entry name" value="EPOXHYDRLASE"/>
</dbReference>
<evidence type="ECO:0000259" key="3">
    <source>
        <dbReference type="Pfam" id="PF12697"/>
    </source>
</evidence>
<dbReference type="RefSeq" id="XP_034253971.1">
    <property type="nucleotide sequence ID" value="XM_034398080.1"/>
</dbReference>
<dbReference type="AlphaFoldDB" id="A0A6P9ADX3"/>
<dbReference type="PANTHER" id="PTHR43329">
    <property type="entry name" value="EPOXIDE HYDROLASE"/>
    <property type="match status" value="1"/>
</dbReference>
<dbReference type="Gene3D" id="3.40.50.1820">
    <property type="entry name" value="alpha/beta hydrolase"/>
    <property type="match status" value="1"/>
</dbReference>
<dbReference type="OrthoDB" id="408373at2759"/>
<evidence type="ECO:0000256" key="1">
    <source>
        <dbReference type="ARBA" id="ARBA00022801"/>
    </source>
</evidence>
<keyword evidence="1" id="KW-0378">Hydrolase</keyword>
<reference evidence="5" key="1">
    <citation type="submission" date="2025-08" db="UniProtKB">
        <authorList>
            <consortium name="RefSeq"/>
        </authorList>
    </citation>
    <scope>IDENTIFICATION</scope>
    <source>
        <tissue evidence="5">Total insect</tissue>
    </source>
</reference>
<gene>
    <name evidence="5" type="primary">LOC117652886</name>
</gene>
<organism evidence="5">
    <name type="scientific">Thrips palmi</name>
    <name type="common">Melon thrips</name>
    <dbReference type="NCBI Taxonomy" id="161013"/>
    <lineage>
        <taxon>Eukaryota</taxon>
        <taxon>Metazoa</taxon>
        <taxon>Ecdysozoa</taxon>
        <taxon>Arthropoda</taxon>
        <taxon>Hexapoda</taxon>
        <taxon>Insecta</taxon>
        <taxon>Pterygota</taxon>
        <taxon>Neoptera</taxon>
        <taxon>Paraneoptera</taxon>
        <taxon>Thysanoptera</taxon>
        <taxon>Terebrantia</taxon>
        <taxon>Thripoidea</taxon>
        <taxon>Thripidae</taxon>
        <taxon>Thrips</taxon>
    </lineage>
</organism>
<sequence length="406" mass="45219">MVGLGLGQAVGMDCIVKISSWDRVKIHICSLLWGLWILLKRFLLRLWNANYAGSSAEKRGNPPACLLETTFGTHSYVKLKGVKLHYVECGGGRDKPLILLLHGFPDCWIGWRQQVPVLASHFRVVALDLKGFGDSDKPLSSRSYQVSSVVAELRSLITALGVRSCMIVGHDLGALLGWFLVHCYPDVVTKFVAISCPHPNVYWSCLPKASAFNSRWLHLSQLPSLAEMEALTNDLGIIDQCYQHLKNRKGQEAYLDAYKYAFSRRADWTGPINYYRNLPFWRVSEGRGAVNVPTLLLTGNKDPWVNLESIVKSSDYVEKFLVKMVEGAGHFPHQECPEAVNNLLLSFLVEKPQVKALQRESSLGLVNRMFSSTLSYGKEMFDVVQKTTSGVTGFPTRALALAQGGS</sequence>
<protein>
    <submittedName>
        <fullName evidence="5">Epoxide hydrolase 4-like</fullName>
    </submittedName>
</protein>
<dbReference type="InParanoid" id="A0A6P9ADX3"/>
<evidence type="ECO:0000313" key="4">
    <source>
        <dbReference type="Proteomes" id="UP000515158"/>
    </source>
</evidence>
<dbReference type="InterPro" id="IPR000073">
    <property type="entry name" value="AB_hydrolase_1"/>
</dbReference>
<dbReference type="Pfam" id="PF12697">
    <property type="entry name" value="Abhydrolase_6"/>
    <property type="match status" value="1"/>
</dbReference>
<dbReference type="GeneID" id="117652886"/>
<evidence type="ECO:0000256" key="2">
    <source>
        <dbReference type="ARBA" id="ARBA00038334"/>
    </source>
</evidence>
<comment type="similarity">
    <text evidence="2">Belongs to the AB hydrolase superfamily. Epoxide hydrolase family.</text>
</comment>